<gene>
    <name evidence="1" type="ORF">I550_3994</name>
</gene>
<name>X8CHK0_MYCIT</name>
<evidence type="ECO:0000313" key="2">
    <source>
        <dbReference type="Proteomes" id="UP000020825"/>
    </source>
</evidence>
<reference evidence="1 2" key="1">
    <citation type="submission" date="2013-12" db="EMBL/GenBank/DDBJ databases">
        <authorList>
            <person name="Zelazny A."/>
            <person name="Olivier K."/>
            <person name="Holland S."/>
            <person name="Lenaerts A."/>
            <person name="Ordway D."/>
            <person name="DeGroote M.A."/>
            <person name="Parker T."/>
            <person name="Sizemore C."/>
            <person name="Tallon L.J."/>
            <person name="Sadzewicz L.K."/>
            <person name="Sengamalay N."/>
            <person name="Fraser C.M."/>
            <person name="Hine E."/>
            <person name="Shefchek K.A."/>
            <person name="Das S.P."/>
            <person name="Tettelin H."/>
        </authorList>
    </citation>
    <scope>NUCLEOTIDE SEQUENCE [LARGE SCALE GENOMIC DNA]</scope>
    <source>
        <strain evidence="1 2">1956</strain>
    </source>
</reference>
<accession>X8CHK0</accession>
<sequence length="38" mass="3919">MNCIAAPGPSGNAPANNIGICHSRKRGTVRTTVDLILV</sequence>
<dbReference type="Proteomes" id="UP000020825">
    <property type="component" value="Unassembled WGS sequence"/>
</dbReference>
<dbReference type="EMBL" id="JAOG01000002">
    <property type="protein sequence ID" value="EUA55837.1"/>
    <property type="molecule type" value="Genomic_DNA"/>
</dbReference>
<proteinExistence type="predicted"/>
<organism evidence="1 2">
    <name type="scientific">Mycobacterium intracellulare 1956</name>
    <dbReference type="NCBI Taxonomy" id="1299331"/>
    <lineage>
        <taxon>Bacteria</taxon>
        <taxon>Bacillati</taxon>
        <taxon>Actinomycetota</taxon>
        <taxon>Actinomycetes</taxon>
        <taxon>Mycobacteriales</taxon>
        <taxon>Mycobacteriaceae</taxon>
        <taxon>Mycobacterium</taxon>
        <taxon>Mycobacterium avium complex (MAC)</taxon>
    </lineage>
</organism>
<dbReference type="AlphaFoldDB" id="X8CHK0"/>
<comment type="caution">
    <text evidence="1">The sequence shown here is derived from an EMBL/GenBank/DDBJ whole genome shotgun (WGS) entry which is preliminary data.</text>
</comment>
<protein>
    <submittedName>
        <fullName evidence="1">Uncharacterized protein</fullName>
    </submittedName>
</protein>
<evidence type="ECO:0000313" key="1">
    <source>
        <dbReference type="EMBL" id="EUA55837.1"/>
    </source>
</evidence>
<dbReference type="PATRIC" id="fig|1299331.3.peg.3898"/>